<comment type="caution">
    <text evidence="3">The sequence shown here is derived from an EMBL/GenBank/DDBJ whole genome shotgun (WGS) entry which is preliminary data.</text>
</comment>
<dbReference type="PROSITE" id="PS50125">
    <property type="entry name" value="GUANYLATE_CYCLASE_2"/>
    <property type="match status" value="1"/>
</dbReference>
<keyword evidence="4" id="KW-1185">Reference proteome</keyword>
<reference evidence="3 4" key="1">
    <citation type="submission" date="2019-11" db="EMBL/GenBank/DDBJ databases">
        <title>Type strains purchased from KCTC, JCM and DSMZ.</title>
        <authorList>
            <person name="Lu H."/>
        </authorList>
    </citation>
    <scope>NUCLEOTIDE SEQUENCE [LARGE SCALE GENOMIC DNA]</scope>
    <source>
        <strain evidence="3 4">DSM 103461</strain>
    </source>
</reference>
<feature type="domain" description="Guanylate cyclase" evidence="2">
    <location>
        <begin position="435"/>
        <end position="567"/>
    </location>
</feature>
<dbReference type="InterPro" id="IPR029787">
    <property type="entry name" value="Nucleotide_cyclase"/>
</dbReference>
<evidence type="ECO:0000259" key="2">
    <source>
        <dbReference type="PROSITE" id="PS50125"/>
    </source>
</evidence>
<dbReference type="Gene3D" id="3.30.70.1230">
    <property type="entry name" value="Nucleotide cyclase"/>
    <property type="match status" value="1"/>
</dbReference>
<evidence type="ECO:0000313" key="3">
    <source>
        <dbReference type="EMBL" id="MTW31681.1"/>
    </source>
</evidence>
<keyword evidence="1" id="KW-1133">Transmembrane helix</keyword>
<dbReference type="SMART" id="SM00044">
    <property type="entry name" value="CYCc"/>
    <property type="match status" value="1"/>
</dbReference>
<dbReference type="Pfam" id="PF00211">
    <property type="entry name" value="Guanylate_cyc"/>
    <property type="match status" value="1"/>
</dbReference>
<keyword evidence="1" id="KW-0472">Membrane</keyword>
<dbReference type="Pfam" id="PF05226">
    <property type="entry name" value="CHASE2"/>
    <property type="match status" value="1"/>
</dbReference>
<evidence type="ECO:0000313" key="4">
    <source>
        <dbReference type="Proteomes" id="UP000735592"/>
    </source>
</evidence>
<evidence type="ECO:0000256" key="1">
    <source>
        <dbReference type="SAM" id="Phobius"/>
    </source>
</evidence>
<dbReference type="CDD" id="cd07302">
    <property type="entry name" value="CHD"/>
    <property type="match status" value="1"/>
</dbReference>
<dbReference type="SMART" id="SM01080">
    <property type="entry name" value="CHASE2"/>
    <property type="match status" value="1"/>
</dbReference>
<accession>A0ABW9SIS5</accession>
<protein>
    <submittedName>
        <fullName evidence="3">CHASE2 domain-containing protein</fullName>
    </submittedName>
</protein>
<dbReference type="PANTHER" id="PTHR43081">
    <property type="entry name" value="ADENYLATE CYCLASE, TERMINAL-DIFFERENTIATION SPECIFIC-RELATED"/>
    <property type="match status" value="1"/>
</dbReference>
<feature type="transmembrane region" description="Helical" evidence="1">
    <location>
        <begin position="371"/>
        <end position="390"/>
    </location>
</feature>
<dbReference type="InterPro" id="IPR001054">
    <property type="entry name" value="A/G_cyclase"/>
</dbReference>
<gene>
    <name evidence="3" type="ORF">GM655_02450</name>
</gene>
<dbReference type="EMBL" id="WNKW01000001">
    <property type="protein sequence ID" value="MTW31681.1"/>
    <property type="molecule type" value="Genomic_DNA"/>
</dbReference>
<keyword evidence="1" id="KW-0812">Transmembrane</keyword>
<dbReference type="Proteomes" id="UP000735592">
    <property type="component" value="Unassembled WGS sequence"/>
</dbReference>
<dbReference type="InterPro" id="IPR007890">
    <property type="entry name" value="CHASE2"/>
</dbReference>
<organism evidence="3 4">
    <name type="scientific">Pseudoduganella danionis</name>
    <dbReference type="NCBI Taxonomy" id="1890295"/>
    <lineage>
        <taxon>Bacteria</taxon>
        <taxon>Pseudomonadati</taxon>
        <taxon>Pseudomonadota</taxon>
        <taxon>Betaproteobacteria</taxon>
        <taxon>Burkholderiales</taxon>
        <taxon>Oxalobacteraceae</taxon>
        <taxon>Telluria group</taxon>
        <taxon>Pseudoduganella</taxon>
    </lineage>
</organism>
<feature type="transmembrane region" description="Helical" evidence="1">
    <location>
        <begin position="317"/>
        <end position="338"/>
    </location>
</feature>
<sequence>MILNDVLNTAIWRVPATAIRKLIAVVALALALGAQWLTPTGNSLFADEWLRDVYVRWQAVSTPDSRILVVDIDEASMAELGPWPWTRARLADLVETLLTTYGARGVALDIVFPSTADAEGDTRLALLARHGPVVFAQALDYSASRPVPLRQGQLAGGQPDTGHTPAITATGYIANQPAWADLTKVGNIGFIPDQDGALRRVPLWSRFDGQLYPALSLALLQCCATPAAGSLRGAAAYRVSYQRDWSAYTVVSAADILAGRIDPASASTRLVLVGSSSLGLGDRVATPLAPNRPGLGVQAAMLSTLLDQQQGLAPAPWNGRLIGSLYALISVLGVSYALPRLSATLSVGLLAVLSGGWLVSAYILVPHDGNFSTTAPLVANAFLLAIAVPYQWQITQRNSRHLLDTLRQYVAPAVVEQLLRSDLADPLAPRQLDVTTLIADMEGYTTQVEALPVSEAAELTRAFLECLTGPVIAQGGTLDKYTGDGLVAFWGAPLPNPDHADLALEAAAAIVARVQALSARRVAAGYAPLRVRIGIDSGPAFAGDFGTSFRSIYTAVGDSVNTAARLEQAARDLPHDIIIGAGTVSRSHRHEFLRLGERLLRGKEKPTILYTVVAPMIVSNPTSQRATTESST</sequence>
<dbReference type="SUPFAM" id="SSF55073">
    <property type="entry name" value="Nucleotide cyclase"/>
    <property type="match status" value="1"/>
</dbReference>
<dbReference type="InterPro" id="IPR050697">
    <property type="entry name" value="Adenylyl/Guanylyl_Cyclase_3/4"/>
</dbReference>
<proteinExistence type="predicted"/>
<name>A0ABW9SIS5_9BURK</name>
<dbReference type="PANTHER" id="PTHR43081:SF1">
    <property type="entry name" value="ADENYLATE CYCLASE, TERMINAL-DIFFERENTIATION SPECIFIC"/>
    <property type="match status" value="1"/>
</dbReference>
<feature type="transmembrane region" description="Helical" evidence="1">
    <location>
        <begin position="345"/>
        <end position="365"/>
    </location>
</feature>